<keyword evidence="1" id="KW-1133">Transmembrane helix</keyword>
<gene>
    <name evidence="3" type="ORF">SAMN04490248_101326</name>
</gene>
<protein>
    <recommendedName>
        <fullName evidence="5">Ferrochelatase</fullName>
    </recommendedName>
</protein>
<dbReference type="Proteomes" id="UP000198893">
    <property type="component" value="Unassembled WGS sequence"/>
</dbReference>
<accession>A0A1H8LX77</accession>
<dbReference type="AlphaFoldDB" id="A0A1H8LX77"/>
<dbReference type="RefSeq" id="WP_093114878.1">
    <property type="nucleotide sequence ID" value="NZ_FODS01000001.1"/>
</dbReference>
<keyword evidence="2" id="KW-0732">Signal</keyword>
<evidence type="ECO:0008006" key="5">
    <source>
        <dbReference type="Google" id="ProtNLM"/>
    </source>
</evidence>
<name>A0A1H8LX77_9RHOB</name>
<evidence type="ECO:0000313" key="3">
    <source>
        <dbReference type="EMBL" id="SEO09466.1"/>
    </source>
</evidence>
<evidence type="ECO:0000313" key="4">
    <source>
        <dbReference type="Proteomes" id="UP000198893"/>
    </source>
</evidence>
<keyword evidence="1" id="KW-0812">Transmembrane</keyword>
<feature type="signal peptide" evidence="2">
    <location>
        <begin position="1"/>
        <end position="19"/>
    </location>
</feature>
<evidence type="ECO:0000256" key="1">
    <source>
        <dbReference type="SAM" id="Phobius"/>
    </source>
</evidence>
<evidence type="ECO:0000256" key="2">
    <source>
        <dbReference type="SAM" id="SignalP"/>
    </source>
</evidence>
<proteinExistence type="predicted"/>
<feature type="chain" id="PRO_5011703404" description="Ferrochelatase" evidence="2">
    <location>
        <begin position="20"/>
        <end position="61"/>
    </location>
</feature>
<organism evidence="3 4">
    <name type="scientific">Salinihabitans flavidus</name>
    <dbReference type="NCBI Taxonomy" id="569882"/>
    <lineage>
        <taxon>Bacteria</taxon>
        <taxon>Pseudomonadati</taxon>
        <taxon>Pseudomonadota</taxon>
        <taxon>Alphaproteobacteria</taxon>
        <taxon>Rhodobacterales</taxon>
        <taxon>Roseobacteraceae</taxon>
        <taxon>Salinihabitans</taxon>
    </lineage>
</organism>
<dbReference type="EMBL" id="FODS01000001">
    <property type="protein sequence ID" value="SEO09466.1"/>
    <property type="molecule type" value="Genomic_DNA"/>
</dbReference>
<sequence>MKKLVLAAGITAAASTAYAGNMVEPVVEPVVIEEEAASSSAAGIWVPLVLLAVVAAVIAHD</sequence>
<keyword evidence="1" id="KW-0472">Membrane</keyword>
<reference evidence="3 4" key="1">
    <citation type="submission" date="2016-10" db="EMBL/GenBank/DDBJ databases">
        <authorList>
            <person name="de Groot N.N."/>
        </authorList>
    </citation>
    <scope>NUCLEOTIDE SEQUENCE [LARGE SCALE GENOMIC DNA]</scope>
    <source>
        <strain evidence="3 4">DSM 27842</strain>
    </source>
</reference>
<feature type="transmembrane region" description="Helical" evidence="1">
    <location>
        <begin position="43"/>
        <end position="60"/>
    </location>
</feature>
<keyword evidence="4" id="KW-1185">Reference proteome</keyword>